<dbReference type="InterPro" id="IPR036890">
    <property type="entry name" value="HATPase_C_sf"/>
</dbReference>
<evidence type="ECO:0000256" key="3">
    <source>
        <dbReference type="ARBA" id="ARBA00022553"/>
    </source>
</evidence>
<comment type="caution">
    <text evidence="11">The sequence shown here is derived from an EMBL/GenBank/DDBJ whole genome shotgun (WGS) entry which is preliminary data.</text>
</comment>
<dbReference type="Pfam" id="PF12974">
    <property type="entry name" value="Phosphonate-bd"/>
    <property type="match status" value="1"/>
</dbReference>
<dbReference type="SUPFAM" id="SSF55874">
    <property type="entry name" value="ATPase domain of HSP90 chaperone/DNA topoisomerase II/histidine kinase"/>
    <property type="match status" value="1"/>
</dbReference>
<dbReference type="InterPro" id="IPR003661">
    <property type="entry name" value="HisK_dim/P_dom"/>
</dbReference>
<dbReference type="InterPro" id="IPR036097">
    <property type="entry name" value="HisK_dim/P_sf"/>
</dbReference>
<keyword evidence="5" id="KW-0547">Nucleotide-binding</keyword>
<keyword evidence="9" id="KW-0812">Transmembrane</keyword>
<sequence length="635" mass="69311">MMRLRTKTLSSSSGLRVPHRIVENHKAGPTLIWNKRYSAFAQGRRFLRVIVALALIGHGLAVAQMTQRPNQPPPVDGGPVIIGILAPRGEAHALAQWQSTLQALDEAIPRASFEPRALTLEGIAEAVAKGRIDFVLTNPGQFVLLGTPYALSWLATLRSNPADSAREALGSVLLVREDAPYTSAQQLIGKRVVAVHEQAFGGYLLLLPQLESAGINPGELDLAFLGYPVDALLYQLRDGQAEAAIMPVCMLEQMAAEGLVAPEDYRALMSNGKLGGCLASTPAYPDWTFAALPHVSEALTADVARVLLDMEGPGTTRWGAPVSAARVATLFDDLRLHPLQEPLLDRLGDTLQRYWHYTLFAVLLLLGGLLYHAWIQRQAHRHGRALQSTQLALRERERELASAQSLSVSGELAATLAHELNQPLAAIRHYAEGGRLRLERQAPDSPLLEPFSRIGREAARGAGIIEQARQWIRREPPEIERVPLKGLLRDAVALAEPRVRRLAIALDWKVRPADLAAQGNRLAMEQVLGNLINNSLDAFEADRRVGWIRIDAEYDAELAQVTIRVADNAGGFDAERLSQPFMPLDSSRAEGLGLGLVISRRLMQRQGGAIEIGNHARGGAEIRLMLPASTEDANP</sequence>
<reference evidence="11 12" key="1">
    <citation type="submission" date="2024-02" db="EMBL/GenBank/DDBJ databases">
        <title>New especies of Spiribacter isolated from saline water.</title>
        <authorList>
            <person name="Leon M.J."/>
            <person name="De La Haba R."/>
            <person name="Sanchez-Porro C."/>
            <person name="Ventosa A."/>
        </authorList>
    </citation>
    <scope>NUCLEOTIDE SEQUENCE [LARGE SCALE GENOMIC DNA]</scope>
    <source>
        <strain evidence="12">ag22IC4-227</strain>
    </source>
</reference>
<keyword evidence="4" id="KW-0808">Transferase</keyword>
<dbReference type="Pfam" id="PF02518">
    <property type="entry name" value="HATPase_c"/>
    <property type="match status" value="1"/>
</dbReference>
<evidence type="ECO:0000313" key="12">
    <source>
        <dbReference type="Proteomes" id="UP001556653"/>
    </source>
</evidence>
<dbReference type="SMART" id="SM00387">
    <property type="entry name" value="HATPase_c"/>
    <property type="match status" value="1"/>
</dbReference>
<dbReference type="PROSITE" id="PS50109">
    <property type="entry name" value="HIS_KIN"/>
    <property type="match status" value="1"/>
</dbReference>
<evidence type="ECO:0000259" key="10">
    <source>
        <dbReference type="PROSITE" id="PS50109"/>
    </source>
</evidence>
<evidence type="ECO:0000313" key="11">
    <source>
        <dbReference type="EMBL" id="MEX0385753.1"/>
    </source>
</evidence>
<name>A0ABV3S6K0_9GAMM</name>
<dbReference type="SUPFAM" id="SSF53850">
    <property type="entry name" value="Periplasmic binding protein-like II"/>
    <property type="match status" value="1"/>
</dbReference>
<dbReference type="EMBL" id="JBAKFJ010000001">
    <property type="protein sequence ID" value="MEX0385753.1"/>
    <property type="molecule type" value="Genomic_DNA"/>
</dbReference>
<evidence type="ECO:0000256" key="9">
    <source>
        <dbReference type="SAM" id="Phobius"/>
    </source>
</evidence>
<dbReference type="RefSeq" id="WP_367966233.1">
    <property type="nucleotide sequence ID" value="NZ_JBAKFJ010000001.1"/>
</dbReference>
<protein>
    <recommendedName>
        <fullName evidence="2">histidine kinase</fullName>
        <ecNumber evidence="2">2.7.13.3</ecNumber>
    </recommendedName>
</protein>
<feature type="transmembrane region" description="Helical" evidence="9">
    <location>
        <begin position="354"/>
        <end position="374"/>
    </location>
</feature>
<feature type="domain" description="Histidine kinase" evidence="10">
    <location>
        <begin position="415"/>
        <end position="630"/>
    </location>
</feature>
<organism evidence="11 12">
    <name type="scientific">Spiribacter onubensis</name>
    <dbReference type="NCBI Taxonomy" id="3122420"/>
    <lineage>
        <taxon>Bacteria</taxon>
        <taxon>Pseudomonadati</taxon>
        <taxon>Pseudomonadota</taxon>
        <taxon>Gammaproteobacteria</taxon>
        <taxon>Chromatiales</taxon>
        <taxon>Ectothiorhodospiraceae</taxon>
        <taxon>Spiribacter</taxon>
    </lineage>
</organism>
<dbReference type="PANTHER" id="PTHR43065:SF10">
    <property type="entry name" value="PEROXIDE STRESS-ACTIVATED HISTIDINE KINASE MAK3"/>
    <property type="match status" value="1"/>
</dbReference>
<dbReference type="EC" id="2.7.13.3" evidence="2"/>
<keyword evidence="9" id="KW-0472">Membrane</keyword>
<evidence type="ECO:0000256" key="7">
    <source>
        <dbReference type="ARBA" id="ARBA00022840"/>
    </source>
</evidence>
<evidence type="ECO:0000256" key="6">
    <source>
        <dbReference type="ARBA" id="ARBA00022777"/>
    </source>
</evidence>
<feature type="transmembrane region" description="Helical" evidence="9">
    <location>
        <begin position="46"/>
        <end position="65"/>
    </location>
</feature>
<dbReference type="Proteomes" id="UP001556653">
    <property type="component" value="Unassembled WGS sequence"/>
</dbReference>
<keyword evidence="8" id="KW-0902">Two-component regulatory system</keyword>
<dbReference type="Gene3D" id="3.30.565.10">
    <property type="entry name" value="Histidine kinase-like ATPase, C-terminal domain"/>
    <property type="match status" value="1"/>
</dbReference>
<dbReference type="InterPro" id="IPR004358">
    <property type="entry name" value="Sig_transdc_His_kin-like_C"/>
</dbReference>
<dbReference type="InterPro" id="IPR003594">
    <property type="entry name" value="HATPase_dom"/>
</dbReference>
<evidence type="ECO:0000256" key="4">
    <source>
        <dbReference type="ARBA" id="ARBA00022679"/>
    </source>
</evidence>
<dbReference type="SMART" id="SM00388">
    <property type="entry name" value="HisKA"/>
    <property type="match status" value="1"/>
</dbReference>
<evidence type="ECO:0000256" key="5">
    <source>
        <dbReference type="ARBA" id="ARBA00022741"/>
    </source>
</evidence>
<dbReference type="Gene3D" id="3.40.190.10">
    <property type="entry name" value="Periplasmic binding protein-like II"/>
    <property type="match status" value="2"/>
</dbReference>
<keyword evidence="6" id="KW-0418">Kinase</keyword>
<dbReference type="Gene3D" id="1.10.287.130">
    <property type="match status" value="1"/>
</dbReference>
<dbReference type="PANTHER" id="PTHR43065">
    <property type="entry name" value="SENSOR HISTIDINE KINASE"/>
    <property type="match status" value="1"/>
</dbReference>
<evidence type="ECO:0000256" key="8">
    <source>
        <dbReference type="ARBA" id="ARBA00023012"/>
    </source>
</evidence>
<evidence type="ECO:0000256" key="2">
    <source>
        <dbReference type="ARBA" id="ARBA00012438"/>
    </source>
</evidence>
<dbReference type="PRINTS" id="PR00344">
    <property type="entry name" value="BCTRLSENSOR"/>
</dbReference>
<keyword evidence="9" id="KW-1133">Transmembrane helix</keyword>
<dbReference type="InterPro" id="IPR005467">
    <property type="entry name" value="His_kinase_dom"/>
</dbReference>
<proteinExistence type="predicted"/>
<keyword evidence="3" id="KW-0597">Phosphoprotein</keyword>
<comment type="catalytic activity">
    <reaction evidence="1">
        <text>ATP + protein L-histidine = ADP + protein N-phospho-L-histidine.</text>
        <dbReference type="EC" id="2.7.13.3"/>
    </reaction>
</comment>
<dbReference type="CDD" id="cd00082">
    <property type="entry name" value="HisKA"/>
    <property type="match status" value="1"/>
</dbReference>
<gene>
    <name evidence="11" type="ORF">V6X64_01915</name>
</gene>
<dbReference type="SUPFAM" id="SSF47384">
    <property type="entry name" value="Homodimeric domain of signal transducing histidine kinase"/>
    <property type="match status" value="1"/>
</dbReference>
<accession>A0ABV3S6K0</accession>
<keyword evidence="12" id="KW-1185">Reference proteome</keyword>
<keyword evidence="7" id="KW-0067">ATP-binding</keyword>
<evidence type="ECO:0000256" key="1">
    <source>
        <dbReference type="ARBA" id="ARBA00000085"/>
    </source>
</evidence>
<dbReference type="Pfam" id="PF00512">
    <property type="entry name" value="HisKA"/>
    <property type="match status" value="1"/>
</dbReference>